<dbReference type="GO" id="GO:0051539">
    <property type="term" value="F:4 iron, 4 sulfur cluster binding"/>
    <property type="evidence" value="ECO:0007669"/>
    <property type="project" value="UniProtKB-KW"/>
</dbReference>
<evidence type="ECO:0000313" key="13">
    <source>
        <dbReference type="EMBL" id="RIH85849.1"/>
    </source>
</evidence>
<keyword evidence="8" id="KW-0378">Hydrolase</keyword>
<keyword evidence="7" id="KW-0227">DNA damage</keyword>
<dbReference type="PANTHER" id="PTHR33693:SF1">
    <property type="entry name" value="TYPE-4 URACIL-DNA GLYCOSYLASE"/>
    <property type="match status" value="1"/>
</dbReference>
<dbReference type="GO" id="GO:0004844">
    <property type="term" value="F:uracil DNA N-glycosylase activity"/>
    <property type="evidence" value="ECO:0007669"/>
    <property type="project" value="UniProtKB-EC"/>
</dbReference>
<evidence type="ECO:0000256" key="10">
    <source>
        <dbReference type="ARBA" id="ARBA00023014"/>
    </source>
</evidence>
<evidence type="ECO:0000256" key="6">
    <source>
        <dbReference type="ARBA" id="ARBA00022723"/>
    </source>
</evidence>
<comment type="caution">
    <text evidence="13">The sequence shown here is derived from an EMBL/GenBank/DDBJ whole genome shotgun (WGS) entry which is preliminary data.</text>
</comment>
<comment type="similarity">
    <text evidence="2">Belongs to the uracil-DNA glycosylase (UDG) superfamily. Type 4 (UDGa) family.</text>
</comment>
<organism evidence="13 14">
    <name type="scientific">Calidithermus terrae</name>
    <dbReference type="NCBI Taxonomy" id="1408545"/>
    <lineage>
        <taxon>Bacteria</taxon>
        <taxon>Thermotogati</taxon>
        <taxon>Deinococcota</taxon>
        <taxon>Deinococci</taxon>
        <taxon>Thermales</taxon>
        <taxon>Thermaceae</taxon>
        <taxon>Calidithermus</taxon>
    </lineage>
</organism>
<evidence type="ECO:0000259" key="12">
    <source>
        <dbReference type="SMART" id="SM00986"/>
    </source>
</evidence>
<protein>
    <recommendedName>
        <fullName evidence="4">Type-4 uracil-DNA glycosylase</fullName>
        <ecNumber evidence="3">3.2.2.27</ecNumber>
    </recommendedName>
</protein>
<dbReference type="Proteomes" id="UP000265715">
    <property type="component" value="Unassembled WGS sequence"/>
</dbReference>
<dbReference type="SMART" id="SM00986">
    <property type="entry name" value="UDG"/>
    <property type="match status" value="1"/>
</dbReference>
<reference evidence="13 14" key="1">
    <citation type="submission" date="2018-08" db="EMBL/GenBank/DDBJ databases">
        <title>Meiothermus terrae DSM 26712 genome sequencing project.</title>
        <authorList>
            <person name="Da Costa M.S."/>
            <person name="Albuquerque L."/>
            <person name="Raposo P."/>
            <person name="Froufe H.J.C."/>
            <person name="Barroso C.S."/>
            <person name="Egas C."/>
        </authorList>
    </citation>
    <scope>NUCLEOTIDE SEQUENCE [LARGE SCALE GENOMIC DNA]</scope>
    <source>
        <strain evidence="13 14">DSM 26712</strain>
    </source>
</reference>
<keyword evidence="10" id="KW-0411">Iron-sulfur</keyword>
<proteinExistence type="inferred from homology"/>
<evidence type="ECO:0000256" key="11">
    <source>
        <dbReference type="ARBA" id="ARBA00023204"/>
    </source>
</evidence>
<evidence type="ECO:0000256" key="1">
    <source>
        <dbReference type="ARBA" id="ARBA00001400"/>
    </source>
</evidence>
<comment type="catalytic activity">
    <reaction evidence="1">
        <text>Hydrolyzes single-stranded DNA or mismatched double-stranded DNA and polynucleotides, releasing free uracil.</text>
        <dbReference type="EC" id="3.2.2.27"/>
    </reaction>
</comment>
<evidence type="ECO:0000256" key="9">
    <source>
        <dbReference type="ARBA" id="ARBA00023004"/>
    </source>
</evidence>
<evidence type="ECO:0000256" key="2">
    <source>
        <dbReference type="ARBA" id="ARBA00006521"/>
    </source>
</evidence>
<evidence type="ECO:0000313" key="14">
    <source>
        <dbReference type="Proteomes" id="UP000265715"/>
    </source>
</evidence>
<keyword evidence="9" id="KW-0408">Iron</keyword>
<evidence type="ECO:0000256" key="3">
    <source>
        <dbReference type="ARBA" id="ARBA00012030"/>
    </source>
</evidence>
<dbReference type="NCBIfam" id="TIGR00758">
    <property type="entry name" value="UDG_fam4"/>
    <property type="match status" value="1"/>
</dbReference>
<dbReference type="InterPro" id="IPR005122">
    <property type="entry name" value="Uracil-DNA_glycosylase-like"/>
</dbReference>
<dbReference type="Pfam" id="PF03167">
    <property type="entry name" value="UDG"/>
    <property type="match status" value="1"/>
</dbReference>
<dbReference type="SUPFAM" id="SSF52141">
    <property type="entry name" value="Uracil-DNA glycosylase-like"/>
    <property type="match status" value="1"/>
</dbReference>
<evidence type="ECO:0000256" key="7">
    <source>
        <dbReference type="ARBA" id="ARBA00022763"/>
    </source>
</evidence>
<evidence type="ECO:0000256" key="8">
    <source>
        <dbReference type="ARBA" id="ARBA00022801"/>
    </source>
</evidence>
<keyword evidence="11" id="KW-0234">DNA repair</keyword>
<sequence length="209" mass="23142">MFEAMSLDLLAAQARTCTACRLAATRINVVFGEGNPDAQLLIIGEGPGEEEDKTGRPFVGKAGQLLDKILEAAGIARESVYIGNIVKCRPPNNRVPLPDEFKACTTLWLNKQLELIQPQIIVPLGATACEYFLGEKVSITKIRGQWMEWQGIKLFPMFHPAYLLRNPARTPGSPKHLTWIDIQEVKKALDSLGEKPSRAIKTVSQESLF</sequence>
<dbReference type="GO" id="GO:0006281">
    <property type="term" value="P:DNA repair"/>
    <property type="evidence" value="ECO:0007669"/>
    <property type="project" value="UniProtKB-KW"/>
</dbReference>
<dbReference type="CDD" id="cd10030">
    <property type="entry name" value="UDG-F4_TTUDGA_SPO1dp_like"/>
    <property type="match status" value="1"/>
</dbReference>
<feature type="domain" description="Uracil-DNA glycosylase-like" evidence="12">
    <location>
        <begin position="31"/>
        <end position="183"/>
    </location>
</feature>
<dbReference type="Gene3D" id="3.40.470.10">
    <property type="entry name" value="Uracil-DNA glycosylase-like domain"/>
    <property type="match status" value="1"/>
</dbReference>
<accession>A0A399ES28</accession>
<evidence type="ECO:0000256" key="5">
    <source>
        <dbReference type="ARBA" id="ARBA00022485"/>
    </source>
</evidence>
<gene>
    <name evidence="13" type="ORF">Mterra_01606</name>
</gene>
<keyword evidence="14" id="KW-1185">Reference proteome</keyword>
<keyword evidence="6" id="KW-0479">Metal-binding</keyword>
<name>A0A399ES28_9DEIN</name>
<dbReference type="InterPro" id="IPR051536">
    <property type="entry name" value="UDG_Type-4/5"/>
</dbReference>
<dbReference type="EC" id="3.2.2.27" evidence="3"/>
<evidence type="ECO:0000256" key="4">
    <source>
        <dbReference type="ARBA" id="ARBA00019403"/>
    </source>
</evidence>
<keyword evidence="5" id="KW-0004">4Fe-4S</keyword>
<dbReference type="InterPro" id="IPR036895">
    <property type="entry name" value="Uracil-DNA_glycosylase-like_sf"/>
</dbReference>
<dbReference type="AlphaFoldDB" id="A0A399ES28"/>
<dbReference type="GO" id="GO:0046872">
    <property type="term" value="F:metal ion binding"/>
    <property type="evidence" value="ECO:0007669"/>
    <property type="project" value="UniProtKB-KW"/>
</dbReference>
<dbReference type="InterPro" id="IPR005273">
    <property type="entry name" value="Ura-DNA_glyco_family4"/>
</dbReference>
<dbReference type="SMART" id="SM00987">
    <property type="entry name" value="UreE_C"/>
    <property type="match status" value="1"/>
</dbReference>
<dbReference type="PANTHER" id="PTHR33693">
    <property type="entry name" value="TYPE-5 URACIL-DNA GLYCOSYLASE"/>
    <property type="match status" value="1"/>
</dbReference>
<dbReference type="EMBL" id="QXDL01000053">
    <property type="protein sequence ID" value="RIH85849.1"/>
    <property type="molecule type" value="Genomic_DNA"/>
</dbReference>